<keyword evidence="4" id="KW-0732">Signal</keyword>
<dbReference type="KEGG" id="cheb:HH215_08135"/>
<dbReference type="InterPro" id="IPR057336">
    <property type="entry name" value="GerAC_N"/>
</dbReference>
<keyword evidence="3" id="KW-0309">Germination</keyword>
<name>A0A7Z2VHT7_9BACL</name>
<dbReference type="InterPro" id="IPR046953">
    <property type="entry name" value="Spore_GerAC-like_C"/>
</dbReference>
<dbReference type="InterPro" id="IPR008844">
    <property type="entry name" value="Spore_GerAC-like"/>
</dbReference>
<feature type="domain" description="Spore germination protein N-terminal" evidence="9">
    <location>
        <begin position="22"/>
        <end position="197"/>
    </location>
</feature>
<dbReference type="NCBIfam" id="TIGR02887">
    <property type="entry name" value="spore_ger_x_C"/>
    <property type="match status" value="1"/>
</dbReference>
<evidence type="ECO:0000256" key="5">
    <source>
        <dbReference type="ARBA" id="ARBA00023136"/>
    </source>
</evidence>
<dbReference type="Gene3D" id="3.30.300.210">
    <property type="entry name" value="Nutrient germinant receptor protein C, domain 3"/>
    <property type="match status" value="1"/>
</dbReference>
<evidence type="ECO:0000313" key="10">
    <source>
        <dbReference type="EMBL" id="QJD83144.1"/>
    </source>
</evidence>
<dbReference type="Pfam" id="PF25198">
    <property type="entry name" value="Spore_GerAC_N"/>
    <property type="match status" value="1"/>
</dbReference>
<evidence type="ECO:0000256" key="4">
    <source>
        <dbReference type="ARBA" id="ARBA00022729"/>
    </source>
</evidence>
<keyword evidence="11" id="KW-1185">Reference proteome</keyword>
<gene>
    <name evidence="10" type="ORF">HH215_08135</name>
</gene>
<evidence type="ECO:0000259" key="9">
    <source>
        <dbReference type="Pfam" id="PF25198"/>
    </source>
</evidence>
<keyword evidence="6" id="KW-0564">Palmitate</keyword>
<evidence type="ECO:0000256" key="7">
    <source>
        <dbReference type="ARBA" id="ARBA00023288"/>
    </source>
</evidence>
<comment type="similarity">
    <text evidence="2">Belongs to the GerABKC lipoprotein family.</text>
</comment>
<proteinExistence type="inferred from homology"/>
<evidence type="ECO:0000259" key="8">
    <source>
        <dbReference type="Pfam" id="PF05504"/>
    </source>
</evidence>
<evidence type="ECO:0000256" key="3">
    <source>
        <dbReference type="ARBA" id="ARBA00022544"/>
    </source>
</evidence>
<keyword evidence="5" id="KW-0472">Membrane</keyword>
<dbReference type="Pfam" id="PF05504">
    <property type="entry name" value="Spore_GerAC"/>
    <property type="match status" value="1"/>
</dbReference>
<dbReference type="GO" id="GO:0016020">
    <property type="term" value="C:membrane"/>
    <property type="evidence" value="ECO:0007669"/>
    <property type="project" value="UniProtKB-SubCell"/>
</dbReference>
<dbReference type="PANTHER" id="PTHR35789:SF1">
    <property type="entry name" value="SPORE GERMINATION PROTEIN B3"/>
    <property type="match status" value="1"/>
</dbReference>
<dbReference type="AlphaFoldDB" id="A0A7Z2VHT7"/>
<evidence type="ECO:0000256" key="1">
    <source>
        <dbReference type="ARBA" id="ARBA00004635"/>
    </source>
</evidence>
<dbReference type="InterPro" id="IPR038501">
    <property type="entry name" value="Spore_GerAC_C_sf"/>
</dbReference>
<organism evidence="10 11">
    <name type="scientific">Cohnella herbarum</name>
    <dbReference type="NCBI Taxonomy" id="2728023"/>
    <lineage>
        <taxon>Bacteria</taxon>
        <taxon>Bacillati</taxon>
        <taxon>Bacillota</taxon>
        <taxon>Bacilli</taxon>
        <taxon>Bacillales</taxon>
        <taxon>Paenibacillaceae</taxon>
        <taxon>Cohnella</taxon>
    </lineage>
</organism>
<evidence type="ECO:0000256" key="6">
    <source>
        <dbReference type="ARBA" id="ARBA00023139"/>
    </source>
</evidence>
<comment type="subcellular location">
    <subcellularLocation>
        <location evidence="1">Membrane</location>
        <topology evidence="1">Lipid-anchor</topology>
    </subcellularLocation>
</comment>
<reference evidence="10 11" key="1">
    <citation type="submission" date="2020-04" db="EMBL/GenBank/DDBJ databases">
        <title>Genome sequencing of novel species.</title>
        <authorList>
            <person name="Heo J."/>
            <person name="Kim S.-J."/>
            <person name="Kim J.-S."/>
            <person name="Hong S.-B."/>
            <person name="Kwon S.-W."/>
        </authorList>
    </citation>
    <scope>NUCLEOTIDE SEQUENCE [LARGE SCALE GENOMIC DNA]</scope>
    <source>
        <strain evidence="10 11">MFER-1</strain>
    </source>
</reference>
<feature type="domain" description="Spore germination GerAC-like C-terminal" evidence="8">
    <location>
        <begin position="216"/>
        <end position="373"/>
    </location>
</feature>
<dbReference type="Proteomes" id="UP000502248">
    <property type="component" value="Chromosome"/>
</dbReference>
<dbReference type="EMBL" id="CP051680">
    <property type="protein sequence ID" value="QJD83144.1"/>
    <property type="molecule type" value="Genomic_DNA"/>
</dbReference>
<dbReference type="RefSeq" id="WP_169279441.1">
    <property type="nucleotide sequence ID" value="NZ_CP051680.1"/>
</dbReference>
<keyword evidence="7" id="KW-0449">Lipoprotein</keyword>
<evidence type="ECO:0000256" key="2">
    <source>
        <dbReference type="ARBA" id="ARBA00007886"/>
    </source>
</evidence>
<evidence type="ECO:0000313" key="11">
    <source>
        <dbReference type="Proteomes" id="UP000502248"/>
    </source>
</evidence>
<dbReference type="PANTHER" id="PTHR35789">
    <property type="entry name" value="SPORE GERMINATION PROTEIN B3"/>
    <property type="match status" value="1"/>
</dbReference>
<dbReference type="GO" id="GO:0009847">
    <property type="term" value="P:spore germination"/>
    <property type="evidence" value="ECO:0007669"/>
    <property type="project" value="InterPro"/>
</dbReference>
<protein>
    <submittedName>
        <fullName evidence="10">Ger(X)C family spore germination protein</fullName>
    </submittedName>
</protein>
<accession>A0A7Z2VHT7</accession>
<sequence>MKRLLLLGSALIFLFPLTGCWNSKDIQNMDYVTAIGLDFVDGKYITYVQVLNFTNIGRSETLEVGKSVPIWVGKGEGSTISESLSSIYATSQMRIFWGHVKTIVCTENVLKRGVRDAYNAMNRFGDVRYNILIFGTKEKLSDIFIQKSIFNLSPLDTLMFSPEQIYAQRSFIVPKTGNQVIAQINEPGEPGMLPSLTINKGTWREDKNSKSLLKINGAYFFNQDKMAAWLSEDELAGTRWSQKELKRSLIRIPAEGKAIATMVMINPHYKVDIDVVDGKVWYDVSLKIDATLDELMKDVSIDYLEQQASEVISDEIRESFHNGLKKQVDVLMLEETLYRNRPKEWHRLHKSQAFLLDHECLRKIIVKVDLRNTGKYKGRTK</sequence>